<protein>
    <recommendedName>
        <fullName evidence="2">Dermonecrotic toxin N-terminal domain-containing protein</fullName>
    </recommendedName>
</protein>
<reference evidence="3 4" key="2">
    <citation type="submission" date="2017-10" db="EMBL/GenBank/DDBJ databases">
        <title>Bacterial endophytes that colonize and modify switchgrass growth.</title>
        <authorList>
            <person name="Debolt S."/>
        </authorList>
    </citation>
    <scope>NUCLEOTIDE SEQUENCE [LARGE SCALE GENOMIC DNA]</scope>
    <source>
        <strain evidence="3 4">A2-S9</strain>
    </source>
</reference>
<dbReference type="InterPro" id="IPR046673">
    <property type="entry name" value="ToxA_N"/>
</dbReference>
<dbReference type="Proteomes" id="UP000221580">
    <property type="component" value="Unassembled WGS sequence"/>
</dbReference>
<evidence type="ECO:0000313" key="4">
    <source>
        <dbReference type="Proteomes" id="UP000221580"/>
    </source>
</evidence>
<feature type="domain" description="Dermonecrotic toxin N-terminal" evidence="2">
    <location>
        <begin position="33"/>
        <end position="148"/>
    </location>
</feature>
<evidence type="ECO:0000313" key="3">
    <source>
        <dbReference type="EMBL" id="PFG71755.1"/>
    </source>
</evidence>
<accession>A0A7Z1K5R2</accession>
<evidence type="ECO:0000259" key="2">
    <source>
        <dbReference type="Pfam" id="PF20178"/>
    </source>
</evidence>
<proteinExistence type="predicted"/>
<dbReference type="AlphaFoldDB" id="A0A7Z1K5R2"/>
<sequence length="433" mass="47201">MTFSTATAAARPINTAPISANSWEDSEDTFVIKNAREKFNESLVKDLNSGKMPPDVNNLLEAVLSPGQAGLPNVQVRTFAVDGVQAKDIIFIQRVPLVPDGPDIVLYVPEKDGSSYQSFNTVEDMNAWLQTRADDPRLLKAFTRHFARDSAPEKQAHVADTLIRFRNHDINAVVGPYANEGDDIFVRLDKGPSAPPAAVNGLTRLKEEQISPEGRVLYSGLRPDGTKVLFEYDAYGNLQGGDKKGNFYFVKNGLNSPRPLVPMTESAFKQTVRNEALDNIAANDTRGLYEELLRHLEHPSAGIADALQAFGVNKNAADATERYLDNPFSALLVDLNTRNQIGKVFGVDKQTMDSALKGVGDLAQRFVPVYGQARSLGSLLAKAIRNEPLSVQETRDLADNLALKPDSPALKNLPAAQTPGKPSVAMPVQMNAH</sequence>
<dbReference type="EMBL" id="PDJN01000001">
    <property type="protein sequence ID" value="PFG71755.1"/>
    <property type="molecule type" value="Genomic_DNA"/>
</dbReference>
<organism evidence="3 4">
    <name type="scientific">Pseudomonas poae</name>
    <dbReference type="NCBI Taxonomy" id="200451"/>
    <lineage>
        <taxon>Bacteria</taxon>
        <taxon>Pseudomonadati</taxon>
        <taxon>Pseudomonadota</taxon>
        <taxon>Gammaproteobacteria</taxon>
        <taxon>Pseudomonadales</taxon>
        <taxon>Pseudomonadaceae</taxon>
        <taxon>Pseudomonas</taxon>
    </lineage>
</organism>
<gene>
    <name evidence="3" type="ORF">DM05_2128</name>
</gene>
<feature type="region of interest" description="Disordered" evidence="1">
    <location>
        <begin position="406"/>
        <end position="433"/>
    </location>
</feature>
<reference evidence="3 4" key="1">
    <citation type="submission" date="2017-09" db="EMBL/GenBank/DDBJ databases">
        <authorList>
            <person name="DeBolt S."/>
            <person name="Huntemann M."/>
            <person name="Clum A."/>
            <person name="Pillay M."/>
            <person name="Palaniappan K."/>
            <person name="Varghese N."/>
            <person name="Mikhailova N."/>
            <person name="Stamatis D."/>
            <person name="Reddy T."/>
            <person name="Daum C."/>
            <person name="Shapiro N."/>
            <person name="Ivanova N."/>
            <person name="Kyrpides N."/>
            <person name="Woyke T."/>
        </authorList>
    </citation>
    <scope>NUCLEOTIDE SEQUENCE [LARGE SCALE GENOMIC DNA]</scope>
    <source>
        <strain evidence="3 4">A2-S9</strain>
    </source>
</reference>
<dbReference type="RefSeq" id="WP_098479537.1">
    <property type="nucleotide sequence ID" value="NZ_PDJN01000001.1"/>
</dbReference>
<evidence type="ECO:0000256" key="1">
    <source>
        <dbReference type="SAM" id="MobiDB-lite"/>
    </source>
</evidence>
<name>A0A7Z1K5R2_9PSED</name>
<dbReference type="Pfam" id="PF20178">
    <property type="entry name" value="ToxA_N"/>
    <property type="match status" value="1"/>
</dbReference>
<comment type="caution">
    <text evidence="3">The sequence shown here is derived from an EMBL/GenBank/DDBJ whole genome shotgun (WGS) entry which is preliminary data.</text>
</comment>